<proteinExistence type="predicted"/>
<dbReference type="Proteomes" id="UP001549920">
    <property type="component" value="Unassembled WGS sequence"/>
</dbReference>
<evidence type="ECO:0000256" key="1">
    <source>
        <dbReference type="SAM" id="MobiDB-lite"/>
    </source>
</evidence>
<feature type="compositionally biased region" description="Low complexity" evidence="1">
    <location>
        <begin position="515"/>
        <end position="559"/>
    </location>
</feature>
<gene>
    <name evidence="2" type="ORF">ABMA27_003661</name>
</gene>
<evidence type="ECO:0000313" key="2">
    <source>
        <dbReference type="EMBL" id="KAL0878577.1"/>
    </source>
</evidence>
<accession>A0ABR3HPS9</accession>
<feature type="compositionally biased region" description="Basic and acidic residues" evidence="1">
    <location>
        <begin position="72"/>
        <end position="88"/>
    </location>
</feature>
<keyword evidence="3" id="KW-1185">Reference proteome</keyword>
<feature type="compositionally biased region" description="Polar residues" evidence="1">
    <location>
        <begin position="163"/>
        <end position="183"/>
    </location>
</feature>
<feature type="compositionally biased region" description="Basic and acidic residues" evidence="1">
    <location>
        <begin position="1112"/>
        <end position="1124"/>
    </location>
</feature>
<feature type="region of interest" description="Disordered" evidence="1">
    <location>
        <begin position="72"/>
        <end position="124"/>
    </location>
</feature>
<name>A0ABR3HPS9_LOXSC</name>
<organism evidence="2 3">
    <name type="scientific">Loxostege sticticalis</name>
    <name type="common">Beet webworm moth</name>
    <dbReference type="NCBI Taxonomy" id="481309"/>
    <lineage>
        <taxon>Eukaryota</taxon>
        <taxon>Metazoa</taxon>
        <taxon>Ecdysozoa</taxon>
        <taxon>Arthropoda</taxon>
        <taxon>Hexapoda</taxon>
        <taxon>Insecta</taxon>
        <taxon>Pterygota</taxon>
        <taxon>Neoptera</taxon>
        <taxon>Endopterygota</taxon>
        <taxon>Lepidoptera</taxon>
        <taxon>Glossata</taxon>
        <taxon>Ditrysia</taxon>
        <taxon>Pyraloidea</taxon>
        <taxon>Crambidae</taxon>
        <taxon>Pyraustinae</taxon>
        <taxon>Loxostege</taxon>
    </lineage>
</organism>
<protein>
    <submittedName>
        <fullName evidence="2">Uncharacterized protein</fullName>
    </submittedName>
</protein>
<feature type="compositionally biased region" description="Basic residues" evidence="1">
    <location>
        <begin position="1053"/>
        <end position="1078"/>
    </location>
</feature>
<feature type="region of interest" description="Disordered" evidence="1">
    <location>
        <begin position="503"/>
        <end position="571"/>
    </location>
</feature>
<sequence length="1124" mass="126872">MKAVLQTIRILVIIQTIKHVRCQDGFSDQDLLRLQQIASNDGQVETITSYSTNIIQRDPNTQSISSVSVRYHMADPDKTDDYSRADRARPRKIYRIKNPFQRPEDEETRQQETETQDSGTGASNQYASVQYSLPPEEFLQQMRERENQYYQQQHLSTQASNLGYTATPQPQYQYSTAAPSSYDNNNQQQNQIPQLEPKMSQVPTYLTNSNPYQYGSSNTFGLDGIQSTPSPITSYLSTALPGSQFIGTPTNTYVSSSSPIYLSSPPNLQQYVSSPLSTLQAGTSDYGNNRVTSTIGSNSPSYDNDITKKMQIDHYDNSANGVRYINVQQYQNEYPSSTPAPSSSPYSDSVRENWQNSLQKSIQDMASQYQNNNHYNNPETNTDNMNAETHRIGNMPSANNVFLNLIQPDYLMNNLKTRTREPEQESGQYTYYSHGDYGWKMPSKKPANSQETYTPGNYQRYQSIGIQSTESPVSQMNFQMDIGRHGYDQISKSSPETLDPQEFAKAAAKAHEKQVQQQQQQQHQQQQLQQQYYNHYPPNYNNNNYYGNVSPGSNSYGNNDKQRNRYIDNSNSNSYSYNSQAEVVSGSPYFYPNSKENNVDGKPKQPFDHDKALKNIVPIDVSNVVQNSDSQGKVAGIDNNNKFGLSSYGKEQPDYKQYYRSVTDAYYKDKNAIYGFNIKAKPDEYNIGNDNVKQAENIQQYYGKQQSQQESLYNQALNDNKRYLEGTPQPANYASQSSNIYQDNMQASANVQQQGLQRPQNQINDIASILKLNDIPYRLTQGLSSDSLRFNNFDQISLPTPLPMRLNQNVGSHQIDVANNILNKLLNKQQNHNLNRPEIDTQSGGLLSTINGFKVANPFNVDLKIVAEMLKGKPSIDDSHILSLRDQINKPLPLKLDVSHLQQLLLKNDNTGGYGVLNDGIGALASPYLEIYNSGRFPYQGVKYSRSQEEEESIIPIADASNTHPIGAVVEEGDIANVREASTGTDITAQDEDGISPAFVEDRPKNSFLPRSADRLRHPNALIPGRHSFQRKHPKSDVDEPYPLLKPPPPHSPRNRGARSKFEKHGRRRRVTKPKMVRVLKTEPLFEAGSDIENDEPALQTVLRPPSQIAEAKSDVDVDKLESS</sequence>
<feature type="region of interest" description="Disordered" evidence="1">
    <location>
        <begin position="163"/>
        <end position="189"/>
    </location>
</feature>
<feature type="region of interest" description="Disordered" evidence="1">
    <location>
        <begin position="984"/>
        <end position="1124"/>
    </location>
</feature>
<dbReference type="EMBL" id="JBEUOH010000015">
    <property type="protein sequence ID" value="KAL0878577.1"/>
    <property type="molecule type" value="Genomic_DNA"/>
</dbReference>
<reference evidence="2 3" key="1">
    <citation type="submission" date="2024-06" db="EMBL/GenBank/DDBJ databases">
        <title>A chromosome-level genome assembly of beet webworm, Loxostege sticticalis.</title>
        <authorList>
            <person name="Zhang Y."/>
        </authorList>
    </citation>
    <scope>NUCLEOTIDE SEQUENCE [LARGE SCALE GENOMIC DNA]</scope>
    <source>
        <strain evidence="2">AQ026</strain>
        <tissue evidence="2">Whole body</tissue>
    </source>
</reference>
<comment type="caution">
    <text evidence="2">The sequence shown here is derived from an EMBL/GenBank/DDBJ whole genome shotgun (WGS) entry which is preliminary data.</text>
</comment>
<evidence type="ECO:0000313" key="3">
    <source>
        <dbReference type="Proteomes" id="UP001549920"/>
    </source>
</evidence>